<name>A0AC35FZG6_9BILA</name>
<dbReference type="WBParaSite" id="PS1159_v2.g22059.t1">
    <property type="protein sequence ID" value="PS1159_v2.g22059.t1"/>
    <property type="gene ID" value="PS1159_v2.g22059"/>
</dbReference>
<dbReference type="Proteomes" id="UP000887580">
    <property type="component" value="Unplaced"/>
</dbReference>
<sequence length="1002" mass="111402">MIVALFNFNVASYNLKVIWVKSNIRNLYIIFIKILLTQEIQGYCYGLTIPFYANGTYCNVTGNINLNYNYPNNVFNTIVSVVDPYNFYQPLCISISNFQEAPSGDLCQAFYAPNDAGQFIIDVTVCGHNDTLFPTHPIDYKINAGLSYAFGTCANESSICDLPPATTSRTSTASMAASTLNHKLFSRNFGLKNSFISSFADNSQVKMKKYLPPTGFSDIDRYCASYSTTSGSSATTNATSPSLYSLTSPIYSTTTMANVTASQFLSTTTTTFVSNYSTTISTPTTSSIFIPPNPNSITPPQPLFNCTDENSYIIDQTCAINGTTNPTHISRIINETTTTIHELIKNNSFTSDDVHDTGIFIYHTVTTVDSLTTDSAHKFLDITSTVSVQPLEKLADANEITPNSLLWYPSSIPKVVAKTDEDLNYTKDGSNVLLNSFTLDSSFCGNSTKSHEICYSKNSQVSSGSDDAEFCTTFNPTSLCNNSSKKAYLTMWKSLSFFALVKNNSLGIKTGLDSTETTTPNQPVTFDTADKCSDGTYLKNNYGSNVGGVDDNGQTASTSSSVWIKRRDDENDLHISKYRIAKFTASSFEDAGTTVTKNTKHYTAECPDGTCTLIADGNPTEPTICNTTTKTTQNIVIGIGIALAAIAVISLIFQSDYFAVVSRVLQIFFSVFNDKNLPKRVKFFAYCYNLTFMLYSIYLIFIAQQENSSDKMCTAFAIVGYILYISAIFLSIIMLIITLEVLGCWKPAIRNSLYIFTGNQMIVLPFIHSYGIPLLITGGFAWAFTSFFKRNDGYCWIRPDYAFPALWIPLILLLLTLPLYIILIARRWADVGFFKMIYGPLTVPEEIALFEELRRKKEDQEKEEDIEDFKKKILGKSYQPNGNAKSEEEKAKDEKIILTSRTIARLMIPQIFLAIPLIAENMALYYAHVTGWHYLFLLTQGLQAIILNGMDWLEDLPDKFEDFKDRLSALRGGPKEVVPEETRWGTDNLNPKNGNTATSTSM</sequence>
<accession>A0AC35FZG6</accession>
<evidence type="ECO:0000313" key="2">
    <source>
        <dbReference type="WBParaSite" id="PS1159_v2.g22059.t1"/>
    </source>
</evidence>
<protein>
    <submittedName>
        <fullName evidence="2">G-protein coupled receptors family 2 profile 2 domain-containing protein</fullName>
    </submittedName>
</protein>
<evidence type="ECO:0000313" key="1">
    <source>
        <dbReference type="Proteomes" id="UP000887580"/>
    </source>
</evidence>
<proteinExistence type="predicted"/>
<reference evidence="2" key="1">
    <citation type="submission" date="2022-11" db="UniProtKB">
        <authorList>
            <consortium name="WormBaseParasite"/>
        </authorList>
    </citation>
    <scope>IDENTIFICATION</scope>
</reference>
<organism evidence="1 2">
    <name type="scientific">Panagrolaimus sp. PS1159</name>
    <dbReference type="NCBI Taxonomy" id="55785"/>
    <lineage>
        <taxon>Eukaryota</taxon>
        <taxon>Metazoa</taxon>
        <taxon>Ecdysozoa</taxon>
        <taxon>Nematoda</taxon>
        <taxon>Chromadorea</taxon>
        <taxon>Rhabditida</taxon>
        <taxon>Tylenchina</taxon>
        <taxon>Panagrolaimomorpha</taxon>
        <taxon>Panagrolaimoidea</taxon>
        <taxon>Panagrolaimidae</taxon>
        <taxon>Panagrolaimus</taxon>
    </lineage>
</organism>